<dbReference type="Pfam" id="PF04542">
    <property type="entry name" value="Sigma70_r2"/>
    <property type="match status" value="1"/>
</dbReference>
<evidence type="ECO:0000313" key="9">
    <source>
        <dbReference type="EMBL" id="APU16418.1"/>
    </source>
</evidence>
<evidence type="ECO:0000256" key="5">
    <source>
        <dbReference type="ARBA" id="ARBA00023163"/>
    </source>
</evidence>
<dbReference type="InterPro" id="IPR013324">
    <property type="entry name" value="RNA_pol_sigma_r3/r4-like"/>
</dbReference>
<dbReference type="GO" id="GO:0006352">
    <property type="term" value="P:DNA-templated transcription initiation"/>
    <property type="evidence" value="ECO:0007669"/>
    <property type="project" value="InterPro"/>
</dbReference>
<evidence type="ECO:0000256" key="1">
    <source>
        <dbReference type="ARBA" id="ARBA00010641"/>
    </source>
</evidence>
<dbReference type="InterPro" id="IPR039425">
    <property type="entry name" value="RNA_pol_sigma-70-like"/>
</dbReference>
<proteinExistence type="inferred from homology"/>
<dbReference type="PANTHER" id="PTHR43133:SF62">
    <property type="entry name" value="RNA POLYMERASE SIGMA FACTOR SIGZ"/>
    <property type="match status" value="1"/>
</dbReference>
<dbReference type="CDD" id="cd06171">
    <property type="entry name" value="Sigma70_r4"/>
    <property type="match status" value="1"/>
</dbReference>
<organism evidence="9 10">
    <name type="scientific">Actinoalloteichus fjordicus</name>
    <dbReference type="NCBI Taxonomy" id="1612552"/>
    <lineage>
        <taxon>Bacteria</taxon>
        <taxon>Bacillati</taxon>
        <taxon>Actinomycetota</taxon>
        <taxon>Actinomycetes</taxon>
        <taxon>Pseudonocardiales</taxon>
        <taxon>Pseudonocardiaceae</taxon>
        <taxon>Actinoalloteichus</taxon>
    </lineage>
</organism>
<dbReference type="GO" id="GO:0016987">
    <property type="term" value="F:sigma factor activity"/>
    <property type="evidence" value="ECO:0007669"/>
    <property type="project" value="UniProtKB-KW"/>
</dbReference>
<keyword evidence="10" id="KW-1185">Reference proteome</keyword>
<dbReference type="NCBIfam" id="TIGR02937">
    <property type="entry name" value="sigma70-ECF"/>
    <property type="match status" value="1"/>
</dbReference>
<dbReference type="InterPro" id="IPR014284">
    <property type="entry name" value="RNA_pol_sigma-70_dom"/>
</dbReference>
<feature type="compositionally biased region" description="Polar residues" evidence="6">
    <location>
        <begin position="1"/>
        <end position="11"/>
    </location>
</feature>
<dbReference type="Gene3D" id="1.10.10.10">
    <property type="entry name" value="Winged helix-like DNA-binding domain superfamily/Winged helix DNA-binding domain"/>
    <property type="match status" value="1"/>
</dbReference>
<evidence type="ECO:0000256" key="6">
    <source>
        <dbReference type="SAM" id="MobiDB-lite"/>
    </source>
</evidence>
<feature type="region of interest" description="Disordered" evidence="6">
    <location>
        <begin position="1"/>
        <end position="28"/>
    </location>
</feature>
<keyword evidence="2" id="KW-0805">Transcription regulation</keyword>
<dbReference type="GO" id="GO:0003677">
    <property type="term" value="F:DNA binding"/>
    <property type="evidence" value="ECO:0007669"/>
    <property type="project" value="UniProtKB-KW"/>
</dbReference>
<evidence type="ECO:0000256" key="4">
    <source>
        <dbReference type="ARBA" id="ARBA00023125"/>
    </source>
</evidence>
<keyword evidence="4" id="KW-0238">DNA-binding</keyword>
<feature type="domain" description="RNA polymerase sigma-70 region 4" evidence="8">
    <location>
        <begin position="153"/>
        <end position="201"/>
    </location>
</feature>
<dbReference type="Proteomes" id="UP000185511">
    <property type="component" value="Chromosome"/>
</dbReference>
<dbReference type="EMBL" id="CP016076">
    <property type="protein sequence ID" value="APU16418.1"/>
    <property type="molecule type" value="Genomic_DNA"/>
</dbReference>
<evidence type="ECO:0000313" key="10">
    <source>
        <dbReference type="Proteomes" id="UP000185511"/>
    </source>
</evidence>
<dbReference type="KEGG" id="acad:UA74_21985"/>
<evidence type="ECO:0000256" key="2">
    <source>
        <dbReference type="ARBA" id="ARBA00023015"/>
    </source>
</evidence>
<dbReference type="InterPro" id="IPR007627">
    <property type="entry name" value="RNA_pol_sigma70_r2"/>
</dbReference>
<dbReference type="RefSeq" id="WP_075765350.1">
    <property type="nucleotide sequence ID" value="NZ_CP016076.1"/>
</dbReference>
<comment type="similarity">
    <text evidence="1">Belongs to the sigma-70 factor family. ECF subfamily.</text>
</comment>
<reference evidence="10" key="1">
    <citation type="submission" date="2016-06" db="EMBL/GenBank/DDBJ databases">
        <title>Complete genome sequence of Actinoalloteichus fjordicus DSM 46855 (=ADI127-17), type strain of the new species Actinoalloteichus fjordicus.</title>
        <authorList>
            <person name="Ruckert C."/>
            <person name="Nouioui I."/>
            <person name="Willmese J."/>
            <person name="van Wezel G."/>
            <person name="Klenk H.-P."/>
            <person name="Kalinowski J."/>
            <person name="Zotchev S.B."/>
        </authorList>
    </citation>
    <scope>NUCLEOTIDE SEQUENCE [LARGE SCALE GENOMIC DNA]</scope>
    <source>
        <strain evidence="10">ADI127-7</strain>
    </source>
</reference>
<dbReference type="SUPFAM" id="SSF88946">
    <property type="entry name" value="Sigma2 domain of RNA polymerase sigma factors"/>
    <property type="match status" value="1"/>
</dbReference>
<sequence length="224" mass="24712">MADPPTSSSWSRTEEEPTTAPQARRRPTDADLVELVTQGDAQAFAELFDRYSRPAYSLARRLCVDPEIAEDVVQEAFLNLWRRPQGFRADRGSFSTWLLTLVHHRAVDAVRRESAVRRRTAAEGDAVAEEAAAGPDVDQEAMGRVIGGQVQEALRRLPDEQRQVIALAYYGGYTQGEVAAMTGVPLGTVKSRTFAGVRRLRGMLSSLLGTDDDAPRRNRKGGRT</sequence>
<dbReference type="AlphaFoldDB" id="A0AAC9PTR2"/>
<dbReference type="Gene3D" id="1.10.1740.10">
    <property type="match status" value="1"/>
</dbReference>
<feature type="domain" description="RNA polymerase sigma-70 region 2" evidence="7">
    <location>
        <begin position="47"/>
        <end position="114"/>
    </location>
</feature>
<dbReference type="SUPFAM" id="SSF88659">
    <property type="entry name" value="Sigma3 and sigma4 domains of RNA polymerase sigma factors"/>
    <property type="match status" value="1"/>
</dbReference>
<dbReference type="Pfam" id="PF04545">
    <property type="entry name" value="Sigma70_r4"/>
    <property type="match status" value="1"/>
</dbReference>
<accession>A0AAC9PTR2</accession>
<gene>
    <name evidence="9" type="ORF">UA74_21985</name>
</gene>
<protein>
    <submittedName>
        <fullName evidence="9">RNA polymerase sigma factor, sigma-70 family</fullName>
    </submittedName>
</protein>
<evidence type="ECO:0000256" key="3">
    <source>
        <dbReference type="ARBA" id="ARBA00023082"/>
    </source>
</evidence>
<dbReference type="InterPro" id="IPR007630">
    <property type="entry name" value="RNA_pol_sigma70_r4"/>
</dbReference>
<evidence type="ECO:0000259" key="8">
    <source>
        <dbReference type="Pfam" id="PF04545"/>
    </source>
</evidence>
<keyword evidence="5" id="KW-0804">Transcription</keyword>
<name>A0AAC9PTR2_9PSEU</name>
<keyword evidence="3" id="KW-0731">Sigma factor</keyword>
<dbReference type="PANTHER" id="PTHR43133">
    <property type="entry name" value="RNA POLYMERASE ECF-TYPE SIGMA FACTO"/>
    <property type="match status" value="1"/>
</dbReference>
<evidence type="ECO:0000259" key="7">
    <source>
        <dbReference type="Pfam" id="PF04542"/>
    </source>
</evidence>
<dbReference type="InterPro" id="IPR036388">
    <property type="entry name" value="WH-like_DNA-bd_sf"/>
</dbReference>
<dbReference type="InterPro" id="IPR013325">
    <property type="entry name" value="RNA_pol_sigma_r2"/>
</dbReference>